<dbReference type="EMBL" id="JAUEPU010000030">
    <property type="protein sequence ID" value="KAK0492357.1"/>
    <property type="molecule type" value="Genomic_DNA"/>
</dbReference>
<feature type="signal peptide" evidence="1">
    <location>
        <begin position="1"/>
        <end position="15"/>
    </location>
</feature>
<keyword evidence="1" id="KW-0732">Signal</keyword>
<comment type="caution">
    <text evidence="2">The sequence shown here is derived from an EMBL/GenBank/DDBJ whole genome shotgun (WGS) entry which is preliminary data.</text>
</comment>
<feature type="chain" id="PRO_5041379957" evidence="1">
    <location>
        <begin position="16"/>
        <end position="97"/>
    </location>
</feature>
<reference evidence="2" key="1">
    <citation type="submission" date="2023-06" db="EMBL/GenBank/DDBJ databases">
        <authorList>
            <consortium name="Lawrence Berkeley National Laboratory"/>
            <person name="Ahrendt S."/>
            <person name="Sahu N."/>
            <person name="Indic B."/>
            <person name="Wong-Bajracharya J."/>
            <person name="Merenyi Z."/>
            <person name="Ke H.-M."/>
            <person name="Monk M."/>
            <person name="Kocsube S."/>
            <person name="Drula E."/>
            <person name="Lipzen A."/>
            <person name="Balint B."/>
            <person name="Henrissat B."/>
            <person name="Andreopoulos B."/>
            <person name="Martin F.M."/>
            <person name="Harder C.B."/>
            <person name="Rigling D."/>
            <person name="Ford K.L."/>
            <person name="Foster G.D."/>
            <person name="Pangilinan J."/>
            <person name="Papanicolaou A."/>
            <person name="Barry K."/>
            <person name="LaButti K."/>
            <person name="Viragh M."/>
            <person name="Koriabine M."/>
            <person name="Yan M."/>
            <person name="Riley R."/>
            <person name="Champramary S."/>
            <person name="Plett K.L."/>
            <person name="Tsai I.J."/>
            <person name="Slot J."/>
            <person name="Sipos G."/>
            <person name="Plett J."/>
            <person name="Nagy L.G."/>
            <person name="Grigoriev I.V."/>
        </authorList>
    </citation>
    <scope>NUCLEOTIDE SEQUENCE</scope>
    <source>
        <strain evidence="2">HWK02</strain>
    </source>
</reference>
<protein>
    <submittedName>
        <fullName evidence="2">Uncharacterized protein</fullName>
    </submittedName>
</protein>
<gene>
    <name evidence="2" type="ORF">EDD18DRAFT_1358027</name>
</gene>
<keyword evidence="3" id="KW-1185">Reference proteome</keyword>
<evidence type="ECO:0000313" key="2">
    <source>
        <dbReference type="EMBL" id="KAK0492357.1"/>
    </source>
</evidence>
<evidence type="ECO:0000313" key="3">
    <source>
        <dbReference type="Proteomes" id="UP001175228"/>
    </source>
</evidence>
<proteinExistence type="predicted"/>
<name>A0AA39UJU3_9AGAR</name>
<dbReference type="Proteomes" id="UP001175228">
    <property type="component" value="Unassembled WGS sequence"/>
</dbReference>
<dbReference type="AlphaFoldDB" id="A0AA39UJU3"/>
<accession>A0AA39UJU3</accession>
<organism evidence="2 3">
    <name type="scientific">Armillaria luteobubalina</name>
    <dbReference type="NCBI Taxonomy" id="153913"/>
    <lineage>
        <taxon>Eukaryota</taxon>
        <taxon>Fungi</taxon>
        <taxon>Dikarya</taxon>
        <taxon>Basidiomycota</taxon>
        <taxon>Agaricomycotina</taxon>
        <taxon>Agaricomycetes</taxon>
        <taxon>Agaricomycetidae</taxon>
        <taxon>Agaricales</taxon>
        <taxon>Marasmiineae</taxon>
        <taxon>Physalacriaceae</taxon>
        <taxon>Armillaria</taxon>
    </lineage>
</organism>
<evidence type="ECO:0000256" key="1">
    <source>
        <dbReference type="SAM" id="SignalP"/>
    </source>
</evidence>
<sequence length="97" mass="10774">MLALILFRTLDAVVAQDFTPSSSWRSPNVTRSQDDRISIAGAALDKAIDFLLSNGSFNSAYGTPGMLYAQMAKFDRVTNQTKYKDLLKSYFPLMEAV</sequence>